<keyword evidence="2 5" id="KW-0645">Protease</keyword>
<dbReference type="PROSITE" id="PS00138">
    <property type="entry name" value="SUBTILASE_SER"/>
    <property type="match status" value="1"/>
</dbReference>
<evidence type="ECO:0000256" key="2">
    <source>
        <dbReference type="ARBA" id="ARBA00022670"/>
    </source>
</evidence>
<proteinExistence type="inferred from homology"/>
<dbReference type="EMBL" id="FO818640">
    <property type="protein sequence ID" value="CDM93413.1"/>
    <property type="molecule type" value="Genomic_DNA"/>
</dbReference>
<dbReference type="RefSeq" id="WP_048894932.1">
    <property type="nucleotide sequence ID" value="NZ_FO818640.1"/>
</dbReference>
<feature type="active site" description="Charge relay system" evidence="5">
    <location>
        <position position="352"/>
    </location>
</feature>
<protein>
    <submittedName>
        <fullName evidence="8">Subtilisin</fullName>
        <ecNumber evidence="8">3.4.21.62</ecNumber>
    </submittedName>
</protein>
<evidence type="ECO:0000256" key="1">
    <source>
        <dbReference type="ARBA" id="ARBA00011073"/>
    </source>
</evidence>
<evidence type="ECO:0000313" key="9">
    <source>
        <dbReference type="Proteomes" id="UP000032946"/>
    </source>
</evidence>
<sequence>MDSISGFQVVSPEHDPYDPNTLLSSGLPTLDVFDINYDFFPVSSSEPKVDPLAIEEPGEYGLIAPNTLNNLKLGYAQEITFILAANDQPVDSKTSTTSITTDFITGLPADIEVIENYRNFSAVALRIESVDELNYILKNPDILNLVPYDSGASTGLMTAESDSRSRPENPRSENTNDSRSSDSQTSNNDSQTSNNEIVIDSEILSAIADKISLTALDALIDGEAQELLISFNSRDIHQAVEEKMELENWSVGSDEVINYQASLFSELKDDILSPFSQDLEILDDYENLPITFAKFEEVDPLIELLQNPDVLRVDVPRIHEKALAESLPLIRQPRAIEATGFTGSGTTVAVLDTGADPNAPGLQGRIVYARDFAPDDGQDDDDSGHGTNVSAIVAGVAPGTQIAALDVFDGDGAYDSDIIAAINWSIQNRNTYNIAAINMSLGVYDWKHTSPLPDNEDALGQAIANARNNGILPIVSSGNDGFTNGISWPAAFESAISVGSVYDFTGTYGWDSASPDRVSSFSNSSPFLDILAPGSEITAGGLSNYSGTSMAAPHVAGAIAVLREAFPNESSEQLLQRLINSGDPITDHRNNITKNRINLASALQVESSRPDNDNFGQAAVLSGTSITVTEQVVTSERLNSRVNPTMPEQVAVPSGGLGQPLFLEKSPSTHLAVTLIPS</sequence>
<dbReference type="Pfam" id="PF00082">
    <property type="entry name" value="Peptidase_S8"/>
    <property type="match status" value="1"/>
</dbReference>
<evidence type="ECO:0000259" key="7">
    <source>
        <dbReference type="Pfam" id="PF00082"/>
    </source>
</evidence>
<evidence type="ECO:0000256" key="6">
    <source>
        <dbReference type="SAM" id="MobiDB-lite"/>
    </source>
</evidence>
<organism evidence="8 9">
    <name type="scientific">Limnospira indica PCC 8005</name>
    <dbReference type="NCBI Taxonomy" id="376219"/>
    <lineage>
        <taxon>Bacteria</taxon>
        <taxon>Bacillati</taxon>
        <taxon>Cyanobacteriota</taxon>
        <taxon>Cyanophyceae</taxon>
        <taxon>Oscillatoriophycideae</taxon>
        <taxon>Oscillatoriales</taxon>
        <taxon>Sirenicapillariaceae</taxon>
        <taxon>Limnospira</taxon>
    </lineage>
</organism>
<keyword evidence="9" id="KW-1185">Reference proteome</keyword>
<dbReference type="EC" id="3.4.21.62" evidence="8"/>
<feature type="compositionally biased region" description="Basic and acidic residues" evidence="6">
    <location>
        <begin position="161"/>
        <end position="180"/>
    </location>
</feature>
<evidence type="ECO:0000256" key="5">
    <source>
        <dbReference type="PROSITE-ProRule" id="PRU01240"/>
    </source>
</evidence>
<dbReference type="InterPro" id="IPR051048">
    <property type="entry name" value="Peptidase_S8/S53_subtilisin"/>
</dbReference>
<dbReference type="PANTHER" id="PTHR43399">
    <property type="entry name" value="SUBTILISIN-RELATED"/>
    <property type="match status" value="1"/>
</dbReference>
<evidence type="ECO:0000313" key="8">
    <source>
        <dbReference type="EMBL" id="CDM93413.1"/>
    </source>
</evidence>
<dbReference type="PROSITE" id="PS51892">
    <property type="entry name" value="SUBTILASE"/>
    <property type="match status" value="1"/>
</dbReference>
<comment type="similarity">
    <text evidence="1 5">Belongs to the peptidase S8 family.</text>
</comment>
<dbReference type="AlphaFoldDB" id="A0A9P1KCA2"/>
<accession>A0A9P1KCA2</accession>
<name>A0A9P1KCA2_9CYAN</name>
<dbReference type="InterPro" id="IPR023828">
    <property type="entry name" value="Peptidase_S8_Ser-AS"/>
</dbReference>
<evidence type="ECO:0000256" key="3">
    <source>
        <dbReference type="ARBA" id="ARBA00022801"/>
    </source>
</evidence>
<dbReference type="InterPro" id="IPR000209">
    <property type="entry name" value="Peptidase_S8/S53_dom"/>
</dbReference>
<feature type="region of interest" description="Disordered" evidence="6">
    <location>
        <begin position="154"/>
        <end position="194"/>
    </location>
</feature>
<dbReference type="GO" id="GO:0004252">
    <property type="term" value="F:serine-type endopeptidase activity"/>
    <property type="evidence" value="ECO:0007669"/>
    <property type="project" value="UniProtKB-UniRule"/>
</dbReference>
<evidence type="ECO:0000256" key="4">
    <source>
        <dbReference type="ARBA" id="ARBA00022825"/>
    </source>
</evidence>
<dbReference type="InterPro" id="IPR015500">
    <property type="entry name" value="Peptidase_S8_subtilisin-rel"/>
</dbReference>
<reference evidence="8 9" key="1">
    <citation type="submission" date="2014-02" db="EMBL/GenBank/DDBJ databases">
        <authorList>
            <person name="Genoscope - CEA"/>
        </authorList>
    </citation>
    <scope>NUCLEOTIDE SEQUENCE [LARGE SCALE GENOMIC DNA]</scope>
    <source>
        <strain evidence="8 9">PCC 8005</strain>
    </source>
</reference>
<feature type="compositionally biased region" description="Low complexity" evidence="6">
    <location>
        <begin position="181"/>
        <end position="194"/>
    </location>
</feature>
<dbReference type="SUPFAM" id="SSF52743">
    <property type="entry name" value="Subtilisin-like"/>
    <property type="match status" value="1"/>
</dbReference>
<dbReference type="PRINTS" id="PR00723">
    <property type="entry name" value="SUBTILISIN"/>
</dbReference>
<feature type="active site" description="Charge relay system" evidence="5">
    <location>
        <position position="385"/>
    </location>
</feature>
<gene>
    <name evidence="8" type="ORF">ARTHRO_11086</name>
</gene>
<keyword evidence="3 5" id="KW-0378">Hydrolase</keyword>
<dbReference type="Proteomes" id="UP000032946">
    <property type="component" value="Chromosome"/>
</dbReference>
<feature type="domain" description="Peptidase S8/S53" evidence="7">
    <location>
        <begin position="343"/>
        <end position="582"/>
    </location>
</feature>
<keyword evidence="4 5" id="KW-0720">Serine protease</keyword>
<dbReference type="Gene3D" id="3.40.50.200">
    <property type="entry name" value="Peptidase S8/S53 domain"/>
    <property type="match status" value="1"/>
</dbReference>
<feature type="active site" description="Charge relay system" evidence="5">
    <location>
        <position position="549"/>
    </location>
</feature>
<dbReference type="InterPro" id="IPR036852">
    <property type="entry name" value="Peptidase_S8/S53_dom_sf"/>
</dbReference>
<dbReference type="GO" id="GO:0006508">
    <property type="term" value="P:proteolysis"/>
    <property type="evidence" value="ECO:0007669"/>
    <property type="project" value="UniProtKB-KW"/>
</dbReference>
<dbReference type="PANTHER" id="PTHR43399:SF4">
    <property type="entry name" value="CELL WALL-ASSOCIATED PROTEASE"/>
    <property type="match status" value="1"/>
</dbReference>